<keyword evidence="3" id="KW-1185">Reference proteome</keyword>
<dbReference type="VEuPathDB" id="FungiDB:BO70DRAFT_134709"/>
<dbReference type="AlphaFoldDB" id="A0A317WUM3"/>
<feature type="region of interest" description="Disordered" evidence="1">
    <location>
        <begin position="17"/>
        <end position="42"/>
    </location>
</feature>
<reference evidence="2 3" key="1">
    <citation type="submission" date="2016-12" db="EMBL/GenBank/DDBJ databases">
        <title>The genomes of Aspergillus section Nigri reveals drivers in fungal speciation.</title>
        <authorList>
            <consortium name="DOE Joint Genome Institute"/>
            <person name="Vesth T.C."/>
            <person name="Nybo J."/>
            <person name="Theobald S."/>
            <person name="Brandl J."/>
            <person name="Frisvad J.C."/>
            <person name="Nielsen K.F."/>
            <person name="Lyhne E.K."/>
            <person name="Kogle M.E."/>
            <person name="Kuo A."/>
            <person name="Riley R."/>
            <person name="Clum A."/>
            <person name="Nolan M."/>
            <person name="Lipzen A."/>
            <person name="Salamov A."/>
            <person name="Henrissat B."/>
            <person name="Wiebenga A."/>
            <person name="De Vries R.P."/>
            <person name="Grigoriev I.V."/>
            <person name="Mortensen U.H."/>
            <person name="Andersen M.R."/>
            <person name="Baker S.E."/>
        </authorList>
    </citation>
    <scope>NUCLEOTIDE SEQUENCE [LARGE SCALE GENOMIC DNA]</scope>
    <source>
        <strain evidence="2 3">CBS 117.55</strain>
    </source>
</reference>
<feature type="compositionally biased region" description="Polar residues" evidence="1">
    <location>
        <begin position="27"/>
        <end position="37"/>
    </location>
</feature>
<gene>
    <name evidence="2" type="ORF">BO70DRAFT_134709</name>
</gene>
<organism evidence="2 3">
    <name type="scientific">Aspergillus heteromorphus CBS 117.55</name>
    <dbReference type="NCBI Taxonomy" id="1448321"/>
    <lineage>
        <taxon>Eukaryota</taxon>
        <taxon>Fungi</taxon>
        <taxon>Dikarya</taxon>
        <taxon>Ascomycota</taxon>
        <taxon>Pezizomycotina</taxon>
        <taxon>Eurotiomycetes</taxon>
        <taxon>Eurotiomycetidae</taxon>
        <taxon>Eurotiales</taxon>
        <taxon>Aspergillaceae</taxon>
        <taxon>Aspergillus</taxon>
        <taxon>Aspergillus subgen. Circumdati</taxon>
    </lineage>
</organism>
<dbReference type="EMBL" id="MSFL01000003">
    <property type="protein sequence ID" value="PWY90123.1"/>
    <property type="molecule type" value="Genomic_DNA"/>
</dbReference>
<proteinExistence type="predicted"/>
<dbReference type="RefSeq" id="XP_025402954.1">
    <property type="nucleotide sequence ID" value="XM_025538067.1"/>
</dbReference>
<name>A0A317WUM3_9EURO</name>
<dbReference type="GeneID" id="37060304"/>
<comment type="caution">
    <text evidence="2">The sequence shown here is derived from an EMBL/GenBank/DDBJ whole genome shotgun (WGS) entry which is preliminary data.</text>
</comment>
<dbReference type="Proteomes" id="UP000247233">
    <property type="component" value="Unassembled WGS sequence"/>
</dbReference>
<evidence type="ECO:0000313" key="2">
    <source>
        <dbReference type="EMBL" id="PWY90123.1"/>
    </source>
</evidence>
<accession>A0A317WUM3</accession>
<protein>
    <submittedName>
        <fullName evidence="2">Uncharacterized protein</fullName>
    </submittedName>
</protein>
<sequence length="130" mass="14265">MRAALYLRAPARTSLHLDCRGLPGKPTRSTPAASKPNQPMARIPQIGRPIVAHPANNIPSAIILVTALFHSPSSRTPSCNIRALDSTRTDHVRTSTVINSHSYAPSTRYSVSMYSVLRAAYVFQAWMPEQ</sequence>
<evidence type="ECO:0000256" key="1">
    <source>
        <dbReference type="SAM" id="MobiDB-lite"/>
    </source>
</evidence>
<evidence type="ECO:0000313" key="3">
    <source>
        <dbReference type="Proteomes" id="UP000247233"/>
    </source>
</evidence>